<dbReference type="SUPFAM" id="SSF49785">
    <property type="entry name" value="Galactose-binding domain-like"/>
    <property type="match status" value="1"/>
</dbReference>
<keyword evidence="4" id="KW-1185">Reference proteome</keyword>
<name>A0ABR0AP64_9CRUS</name>
<dbReference type="PANTHER" id="PTHR24543">
    <property type="entry name" value="MULTICOPPER OXIDASE-RELATED"/>
    <property type="match status" value="1"/>
</dbReference>
<feature type="signal peptide" evidence="1">
    <location>
        <begin position="1"/>
        <end position="34"/>
    </location>
</feature>
<feature type="chain" id="PRO_5045750632" description="F5/8 type C domain-containing protein" evidence="1">
    <location>
        <begin position="35"/>
        <end position="161"/>
    </location>
</feature>
<proteinExistence type="predicted"/>
<dbReference type="PANTHER" id="PTHR24543:SF291">
    <property type="entry name" value="SMOKE ALARM, ISOFORM D"/>
    <property type="match status" value="1"/>
</dbReference>
<evidence type="ECO:0000313" key="4">
    <source>
        <dbReference type="Proteomes" id="UP001234178"/>
    </source>
</evidence>
<dbReference type="InterPro" id="IPR008979">
    <property type="entry name" value="Galactose-bd-like_sf"/>
</dbReference>
<dbReference type="PROSITE" id="PS50022">
    <property type="entry name" value="FA58C_3"/>
    <property type="match status" value="1"/>
</dbReference>
<organism evidence="3 4">
    <name type="scientific">Daphnia magna</name>
    <dbReference type="NCBI Taxonomy" id="35525"/>
    <lineage>
        <taxon>Eukaryota</taxon>
        <taxon>Metazoa</taxon>
        <taxon>Ecdysozoa</taxon>
        <taxon>Arthropoda</taxon>
        <taxon>Crustacea</taxon>
        <taxon>Branchiopoda</taxon>
        <taxon>Diplostraca</taxon>
        <taxon>Cladocera</taxon>
        <taxon>Anomopoda</taxon>
        <taxon>Daphniidae</taxon>
        <taxon>Daphnia</taxon>
    </lineage>
</organism>
<accession>A0ABR0AP64</accession>
<dbReference type="Proteomes" id="UP001234178">
    <property type="component" value="Unassembled WGS sequence"/>
</dbReference>
<gene>
    <name evidence="3" type="ORF">OUZ56_015930</name>
</gene>
<evidence type="ECO:0000256" key="1">
    <source>
        <dbReference type="SAM" id="SignalP"/>
    </source>
</evidence>
<comment type="caution">
    <text evidence="3">The sequence shown here is derived from an EMBL/GenBank/DDBJ whole genome shotgun (WGS) entry which is preliminary data.</text>
</comment>
<dbReference type="Gene3D" id="2.60.120.260">
    <property type="entry name" value="Galactose-binding domain-like"/>
    <property type="match status" value="1"/>
</dbReference>
<keyword evidence="1" id="KW-0732">Signal</keyword>
<reference evidence="3 4" key="1">
    <citation type="journal article" date="2023" name="Nucleic Acids Res.">
        <title>The hologenome of Daphnia magna reveals possible DNA methylation and microbiome-mediated evolution of the host genome.</title>
        <authorList>
            <person name="Chaturvedi A."/>
            <person name="Li X."/>
            <person name="Dhandapani V."/>
            <person name="Marshall H."/>
            <person name="Kissane S."/>
            <person name="Cuenca-Cambronero M."/>
            <person name="Asole G."/>
            <person name="Calvet F."/>
            <person name="Ruiz-Romero M."/>
            <person name="Marangio P."/>
            <person name="Guigo R."/>
            <person name="Rago D."/>
            <person name="Mirbahai L."/>
            <person name="Eastwood N."/>
            <person name="Colbourne J.K."/>
            <person name="Zhou J."/>
            <person name="Mallon E."/>
            <person name="Orsini L."/>
        </authorList>
    </citation>
    <scope>NUCLEOTIDE SEQUENCE [LARGE SCALE GENOMIC DNA]</scope>
    <source>
        <strain evidence="3">LRV0_1</strain>
    </source>
</reference>
<evidence type="ECO:0000259" key="2">
    <source>
        <dbReference type="PROSITE" id="PS50022"/>
    </source>
</evidence>
<sequence length="161" mass="17852">MECSARRPFRELAVGGVTMFALAVMMAAFGPAAALDTSQCVGALGMESGAIRDEDIAASSSFDGASVGPHNARVRVERNGGAWCPRQQATHQPRDWLEIDLKTDHVITAVETQGRFGNGQGQEFAEHFLLEYWRESLAKWVRYKDTKSEEVRALRNYVLFT</sequence>
<protein>
    <recommendedName>
        <fullName evidence="2">F5/8 type C domain-containing protein</fullName>
    </recommendedName>
</protein>
<dbReference type="EMBL" id="JAOYFB010000038">
    <property type="protein sequence ID" value="KAK4026907.1"/>
    <property type="molecule type" value="Genomic_DNA"/>
</dbReference>
<evidence type="ECO:0000313" key="3">
    <source>
        <dbReference type="EMBL" id="KAK4026907.1"/>
    </source>
</evidence>
<dbReference type="PROSITE" id="PS01285">
    <property type="entry name" value="FA58C_1"/>
    <property type="match status" value="1"/>
</dbReference>
<feature type="domain" description="F5/8 type C" evidence="2">
    <location>
        <begin position="40"/>
        <end position="161"/>
    </location>
</feature>
<dbReference type="Pfam" id="PF00754">
    <property type="entry name" value="F5_F8_type_C"/>
    <property type="match status" value="1"/>
</dbReference>
<dbReference type="InterPro" id="IPR000421">
    <property type="entry name" value="FA58C"/>
</dbReference>